<sequence length="139" mass="15863">MSYTSSTDALESSSPSYWSKLTSRPTCSTSRRTTPSLPENWGEHTMFPDTPMYGAETTDETVNNTTQAAGDRFRTTLSRSIHEQTNIHSETNRARLDELQRSIAWADVMLRLKYYKARTAIRRTRKSISETICPQALHI</sequence>
<feature type="compositionally biased region" description="Polar residues" evidence="1">
    <location>
        <begin position="1"/>
        <end position="20"/>
    </location>
</feature>
<dbReference type="InParanoid" id="A0A067NJ66"/>
<dbReference type="VEuPathDB" id="FungiDB:PLEOSDRAFT_1105927"/>
<accession>A0A067NJ66</accession>
<protein>
    <submittedName>
        <fullName evidence="2">Uncharacterized protein</fullName>
    </submittedName>
</protein>
<feature type="region of interest" description="Disordered" evidence="1">
    <location>
        <begin position="1"/>
        <end position="57"/>
    </location>
</feature>
<reference evidence="3" key="1">
    <citation type="journal article" date="2014" name="Proc. Natl. Acad. Sci. U.S.A.">
        <title>Extensive sampling of basidiomycete genomes demonstrates inadequacy of the white-rot/brown-rot paradigm for wood decay fungi.</title>
        <authorList>
            <person name="Riley R."/>
            <person name="Salamov A.A."/>
            <person name="Brown D.W."/>
            <person name="Nagy L.G."/>
            <person name="Floudas D."/>
            <person name="Held B.W."/>
            <person name="Levasseur A."/>
            <person name="Lombard V."/>
            <person name="Morin E."/>
            <person name="Otillar R."/>
            <person name="Lindquist E.A."/>
            <person name="Sun H."/>
            <person name="LaButti K.M."/>
            <person name="Schmutz J."/>
            <person name="Jabbour D."/>
            <person name="Luo H."/>
            <person name="Baker S.E."/>
            <person name="Pisabarro A.G."/>
            <person name="Walton J.D."/>
            <person name="Blanchette R.A."/>
            <person name="Henrissat B."/>
            <person name="Martin F."/>
            <person name="Cullen D."/>
            <person name="Hibbett D.S."/>
            <person name="Grigoriev I.V."/>
        </authorList>
    </citation>
    <scope>NUCLEOTIDE SEQUENCE [LARGE SCALE GENOMIC DNA]</scope>
    <source>
        <strain evidence="3">PC15</strain>
    </source>
</reference>
<dbReference type="AlphaFoldDB" id="A0A067NJ66"/>
<evidence type="ECO:0000256" key="1">
    <source>
        <dbReference type="SAM" id="MobiDB-lite"/>
    </source>
</evidence>
<name>A0A067NJ66_PLEO1</name>
<proteinExistence type="predicted"/>
<dbReference type="HOGENOM" id="CLU_1845935_0_0_1"/>
<dbReference type="Proteomes" id="UP000027073">
    <property type="component" value="Unassembled WGS sequence"/>
</dbReference>
<evidence type="ECO:0000313" key="2">
    <source>
        <dbReference type="EMBL" id="KDQ27035.1"/>
    </source>
</evidence>
<organism evidence="2 3">
    <name type="scientific">Pleurotus ostreatus (strain PC15)</name>
    <name type="common">Oyster mushroom</name>
    <dbReference type="NCBI Taxonomy" id="1137138"/>
    <lineage>
        <taxon>Eukaryota</taxon>
        <taxon>Fungi</taxon>
        <taxon>Dikarya</taxon>
        <taxon>Basidiomycota</taxon>
        <taxon>Agaricomycotina</taxon>
        <taxon>Agaricomycetes</taxon>
        <taxon>Agaricomycetidae</taxon>
        <taxon>Agaricales</taxon>
        <taxon>Pleurotineae</taxon>
        <taxon>Pleurotaceae</taxon>
        <taxon>Pleurotus</taxon>
    </lineage>
</organism>
<dbReference type="EMBL" id="KL198009">
    <property type="protein sequence ID" value="KDQ27035.1"/>
    <property type="molecule type" value="Genomic_DNA"/>
</dbReference>
<gene>
    <name evidence="2" type="ORF">PLEOSDRAFT_1105927</name>
</gene>
<evidence type="ECO:0000313" key="3">
    <source>
        <dbReference type="Proteomes" id="UP000027073"/>
    </source>
</evidence>
<feature type="compositionally biased region" description="Low complexity" evidence="1">
    <location>
        <begin position="21"/>
        <end position="38"/>
    </location>
</feature>